<comment type="caution">
    <text evidence="4">The sequence shown here is derived from an EMBL/GenBank/DDBJ whole genome shotgun (WGS) entry which is preliminary data.</text>
</comment>
<dbReference type="Gene3D" id="3.90.550.10">
    <property type="entry name" value="Spore Coat Polysaccharide Biosynthesis Protein SpsA, Chain A"/>
    <property type="match status" value="1"/>
</dbReference>
<organism evidence="4 5">
    <name type="scientific">Candidatus Nomurabacteria bacterium GWB1_40_6</name>
    <dbReference type="NCBI Taxonomy" id="1801727"/>
    <lineage>
        <taxon>Bacteria</taxon>
        <taxon>Candidatus Nomuraibacteriota</taxon>
    </lineage>
</organism>
<dbReference type="EMBL" id="MFTD01000027">
    <property type="protein sequence ID" value="OGI46191.1"/>
    <property type="molecule type" value="Genomic_DNA"/>
</dbReference>
<keyword evidence="1" id="KW-0808">Transferase</keyword>
<dbReference type="InterPro" id="IPR005835">
    <property type="entry name" value="NTP_transferase_dom"/>
</dbReference>
<evidence type="ECO:0000256" key="2">
    <source>
        <dbReference type="ARBA" id="ARBA00022695"/>
    </source>
</evidence>
<accession>A0A1F6TM34</accession>
<feature type="domain" description="Nucleotidyl transferase" evidence="3">
    <location>
        <begin position="3"/>
        <end position="121"/>
    </location>
</feature>
<dbReference type="Pfam" id="PF00483">
    <property type="entry name" value="NTP_transferase"/>
    <property type="match status" value="1"/>
</dbReference>
<dbReference type="GO" id="GO:0016779">
    <property type="term" value="F:nucleotidyltransferase activity"/>
    <property type="evidence" value="ECO:0007669"/>
    <property type="project" value="UniProtKB-KW"/>
</dbReference>
<evidence type="ECO:0000259" key="3">
    <source>
        <dbReference type="Pfam" id="PF00483"/>
    </source>
</evidence>
<evidence type="ECO:0000313" key="5">
    <source>
        <dbReference type="Proteomes" id="UP000176484"/>
    </source>
</evidence>
<gene>
    <name evidence="4" type="ORF">A2121_02275</name>
</gene>
<evidence type="ECO:0000256" key="1">
    <source>
        <dbReference type="ARBA" id="ARBA00022679"/>
    </source>
</evidence>
<protein>
    <recommendedName>
        <fullName evidence="3">Nucleotidyl transferase domain-containing protein</fullName>
    </recommendedName>
</protein>
<proteinExistence type="predicted"/>
<dbReference type="InterPro" id="IPR029044">
    <property type="entry name" value="Nucleotide-diphossugar_trans"/>
</dbReference>
<reference evidence="4 5" key="1">
    <citation type="journal article" date="2016" name="Nat. Commun.">
        <title>Thousands of microbial genomes shed light on interconnected biogeochemical processes in an aquifer system.</title>
        <authorList>
            <person name="Anantharaman K."/>
            <person name="Brown C.T."/>
            <person name="Hug L.A."/>
            <person name="Sharon I."/>
            <person name="Castelle C.J."/>
            <person name="Probst A.J."/>
            <person name="Thomas B.C."/>
            <person name="Singh A."/>
            <person name="Wilkins M.J."/>
            <person name="Karaoz U."/>
            <person name="Brodie E.L."/>
            <person name="Williams K.H."/>
            <person name="Hubbard S.S."/>
            <person name="Banfield J.F."/>
        </authorList>
    </citation>
    <scope>NUCLEOTIDE SEQUENCE [LARGE SCALE GENOMIC DNA]</scope>
</reference>
<sequence>MKLIVLAAGKGTRFLPTTNTIPKGMIPLLEKPLLEHVVTPYLPYVSDIIFVISEPLGQKIKEHFKENYLGHNIFYKTQTEQKGTMDAVLRCKDLINDGELFCVCNGDDLLKESDIKNALKDGEIGIGISKKLMPKNYWGIEIKNNYVSGFKAHNTTDDFVEDTFYNGFNILDNKIFGFEPVLLKNGESGLPHTLLAHLNTYPLKAFMFQSWETVNGPQDIGGAANFIQNNG</sequence>
<dbReference type="Proteomes" id="UP000176484">
    <property type="component" value="Unassembled WGS sequence"/>
</dbReference>
<evidence type="ECO:0000313" key="4">
    <source>
        <dbReference type="EMBL" id="OGI46191.1"/>
    </source>
</evidence>
<dbReference type="PANTHER" id="PTHR43584">
    <property type="entry name" value="NUCLEOTIDYL TRANSFERASE"/>
    <property type="match status" value="1"/>
</dbReference>
<dbReference type="SUPFAM" id="SSF53448">
    <property type="entry name" value="Nucleotide-diphospho-sugar transferases"/>
    <property type="match status" value="1"/>
</dbReference>
<dbReference type="AlphaFoldDB" id="A0A1F6TM34"/>
<name>A0A1F6TM34_9BACT</name>
<keyword evidence="2" id="KW-0548">Nucleotidyltransferase</keyword>
<dbReference type="InterPro" id="IPR050065">
    <property type="entry name" value="GlmU-like"/>
</dbReference>
<dbReference type="PANTHER" id="PTHR43584:SF8">
    <property type="entry name" value="N-ACETYLMURAMATE ALPHA-1-PHOSPHATE URIDYLYLTRANSFERASE"/>
    <property type="match status" value="1"/>
</dbReference>